<keyword evidence="3" id="KW-1185">Reference proteome</keyword>
<feature type="domain" description="DUF7967" evidence="1">
    <location>
        <begin position="12"/>
        <end position="99"/>
    </location>
</feature>
<name>A0ABD5WXI1_9EURY</name>
<comment type="caution">
    <text evidence="2">The sequence shown here is derived from an EMBL/GenBank/DDBJ whole genome shotgun (WGS) entry which is preliminary data.</text>
</comment>
<proteinExistence type="predicted"/>
<accession>A0ABD5WXI1</accession>
<dbReference type="Proteomes" id="UP001596388">
    <property type="component" value="Unassembled WGS sequence"/>
</dbReference>
<sequence>MSTDTDTAAVAADEERVWLAERTYGDDELNLIILVYATTDGERYFRKERALTSFADDRETPVSLVVPADELGTVADDDRERYATEAARMATVHDPDDTI</sequence>
<gene>
    <name evidence="2" type="ORF">ACFQKD_01265</name>
</gene>
<dbReference type="RefSeq" id="WP_276236595.1">
    <property type="nucleotide sequence ID" value="NZ_CP119989.1"/>
</dbReference>
<protein>
    <recommendedName>
        <fullName evidence="1">DUF7967 domain-containing protein</fullName>
    </recommendedName>
</protein>
<evidence type="ECO:0000313" key="2">
    <source>
        <dbReference type="EMBL" id="MFC7095922.1"/>
    </source>
</evidence>
<dbReference type="Pfam" id="PF25921">
    <property type="entry name" value="DUF7967"/>
    <property type="match status" value="1"/>
</dbReference>
<dbReference type="GeneID" id="79270200"/>
<reference evidence="2 3" key="1">
    <citation type="journal article" date="2019" name="Int. J. Syst. Evol. Microbiol.">
        <title>The Global Catalogue of Microorganisms (GCM) 10K type strain sequencing project: providing services to taxonomists for standard genome sequencing and annotation.</title>
        <authorList>
            <consortium name="The Broad Institute Genomics Platform"/>
            <consortium name="The Broad Institute Genome Sequencing Center for Infectious Disease"/>
            <person name="Wu L."/>
            <person name="Ma J."/>
        </authorList>
    </citation>
    <scope>NUCLEOTIDE SEQUENCE [LARGE SCALE GENOMIC DNA]</scope>
    <source>
        <strain evidence="2 3">DT55</strain>
    </source>
</reference>
<dbReference type="InterPro" id="IPR058273">
    <property type="entry name" value="DUF7967"/>
</dbReference>
<evidence type="ECO:0000313" key="3">
    <source>
        <dbReference type="Proteomes" id="UP001596388"/>
    </source>
</evidence>
<evidence type="ECO:0000259" key="1">
    <source>
        <dbReference type="Pfam" id="PF25921"/>
    </source>
</evidence>
<dbReference type="EMBL" id="JBHTAG010000002">
    <property type="protein sequence ID" value="MFC7095922.1"/>
    <property type="molecule type" value="Genomic_DNA"/>
</dbReference>
<organism evidence="2 3">
    <name type="scientific">Halobaculum marinum</name>
    <dbReference type="NCBI Taxonomy" id="3031996"/>
    <lineage>
        <taxon>Archaea</taxon>
        <taxon>Methanobacteriati</taxon>
        <taxon>Methanobacteriota</taxon>
        <taxon>Stenosarchaea group</taxon>
        <taxon>Halobacteria</taxon>
        <taxon>Halobacteriales</taxon>
        <taxon>Haloferacaceae</taxon>
        <taxon>Halobaculum</taxon>
    </lineage>
</organism>
<dbReference type="AlphaFoldDB" id="A0ABD5WXI1"/>